<feature type="transmembrane region" description="Helical" evidence="1">
    <location>
        <begin position="16"/>
        <end position="37"/>
    </location>
</feature>
<dbReference type="AlphaFoldDB" id="A0A4Y1YJW2"/>
<dbReference type="PROSITE" id="PS51257">
    <property type="entry name" value="PROKAR_LIPOPROTEIN"/>
    <property type="match status" value="1"/>
</dbReference>
<dbReference type="KEGG" id="nst:Nstercoris_00688"/>
<gene>
    <name evidence="2" type="ORF">Nstercoris_00688</name>
</gene>
<organism evidence="2 3">
    <name type="scientific">Nitrosomonas stercoris</name>
    <dbReference type="NCBI Taxonomy" id="1444684"/>
    <lineage>
        <taxon>Bacteria</taxon>
        <taxon>Pseudomonadati</taxon>
        <taxon>Pseudomonadota</taxon>
        <taxon>Betaproteobacteria</taxon>
        <taxon>Nitrosomonadales</taxon>
        <taxon>Nitrosomonadaceae</taxon>
        <taxon>Nitrosomonas</taxon>
    </lineage>
</organism>
<proteinExistence type="predicted"/>
<evidence type="ECO:0000313" key="3">
    <source>
        <dbReference type="Proteomes" id="UP000316473"/>
    </source>
</evidence>
<dbReference type="EMBL" id="AP019755">
    <property type="protein sequence ID" value="BBL34452.1"/>
    <property type="molecule type" value="Genomic_DNA"/>
</dbReference>
<evidence type="ECO:0000256" key="1">
    <source>
        <dbReference type="SAM" id="Phobius"/>
    </source>
</evidence>
<accession>A0A4Y1YJW2</accession>
<keyword evidence="1" id="KW-1133">Transmembrane helix</keyword>
<dbReference type="Proteomes" id="UP000316473">
    <property type="component" value="Chromosome"/>
</dbReference>
<keyword evidence="1" id="KW-0812">Transmembrane</keyword>
<evidence type="ECO:0000313" key="2">
    <source>
        <dbReference type="EMBL" id="BBL34452.1"/>
    </source>
</evidence>
<name>A0A4Y1YJW2_9PROT</name>
<sequence>MSSVEKGSDADTTKKMILGTVLLLLLILGCVSLAVYLTPPPVVS</sequence>
<reference evidence="2 3" key="1">
    <citation type="submission" date="2019-06" db="EMBL/GenBank/DDBJ databases">
        <title>Nitrosomonas stercoris KYUHI-S whole genome shotgun sequence.</title>
        <authorList>
            <person name="Nakagawa T."/>
            <person name="Tsuchiya Y."/>
            <person name="Takahashi R."/>
        </authorList>
    </citation>
    <scope>NUCLEOTIDE SEQUENCE [LARGE SCALE GENOMIC DNA]</scope>
    <source>
        <strain evidence="2 3">KYUHI-S</strain>
    </source>
</reference>
<protein>
    <submittedName>
        <fullName evidence="2">Uncharacterized protein</fullName>
    </submittedName>
</protein>
<keyword evidence="3" id="KW-1185">Reference proteome</keyword>
<keyword evidence="1" id="KW-0472">Membrane</keyword>